<comment type="subcellular location">
    <subcellularLocation>
        <location evidence="1">Cell membrane</location>
        <topology evidence="1">Multi-pass membrane protein</topology>
    </subcellularLocation>
</comment>
<feature type="domain" description="Acyltransferase 3" evidence="9">
    <location>
        <begin position="51"/>
        <end position="394"/>
    </location>
</feature>
<dbReference type="GO" id="GO:0005886">
    <property type="term" value="C:plasma membrane"/>
    <property type="evidence" value="ECO:0007669"/>
    <property type="project" value="UniProtKB-SubCell"/>
</dbReference>
<dbReference type="Pfam" id="PF01757">
    <property type="entry name" value="Acyl_transf_3"/>
    <property type="match status" value="1"/>
</dbReference>
<feature type="transmembrane region" description="Helical" evidence="8">
    <location>
        <begin position="120"/>
        <end position="138"/>
    </location>
</feature>
<keyword evidence="6 8" id="KW-0472">Membrane</keyword>
<feature type="region of interest" description="Disordered" evidence="7">
    <location>
        <begin position="1"/>
        <end position="43"/>
    </location>
</feature>
<dbReference type="PANTHER" id="PTHR40074">
    <property type="entry name" value="O-ACETYLTRANSFERASE WECH"/>
    <property type="match status" value="1"/>
</dbReference>
<feature type="transmembrane region" description="Helical" evidence="8">
    <location>
        <begin position="198"/>
        <end position="218"/>
    </location>
</feature>
<feature type="transmembrane region" description="Helical" evidence="8">
    <location>
        <begin position="306"/>
        <end position="326"/>
    </location>
</feature>
<evidence type="ECO:0000256" key="6">
    <source>
        <dbReference type="ARBA" id="ARBA00023136"/>
    </source>
</evidence>
<sequence length="424" mass="47033">MERTVEETERVRTGEGQTVVGDPPPAPSGAGRLEKPAKPAPRTGGRALTADFVRVVLFAGVVVAHSVSGINTDPDVLRSAQLVGTLLHVTRYGFVAVTLFVLVLSMRGRTMRPVQFWRRRFGLVVAPYLVWTVAYTVSDHLLITGDQFPGVGQFFQDLGWAVLAGTGKYQLYFLLISMQIYLFFPMISWILERTIRHPWLVLASATAIQILMFATYQWLPRPGGSAWDQVYEHAWKTLPMYTLFVAIGGLTALHLDQVQSWLRAHVVPVVSACVLGAGASIAVYFWMTEPGDVPWQATTPWNPPLLLWLVSGVVLLWLAAMGWDALRVSGRKVGARAVSYATIRAFGVFAVHPLILDILNRVGFTPELYEWFPRSAATRSTVLVVVVLALSLVLVDLLLRTPAAKWLVARDRIPLRRKKPQSAD</sequence>
<feature type="transmembrane region" description="Helical" evidence="8">
    <location>
        <begin position="52"/>
        <end position="70"/>
    </location>
</feature>
<evidence type="ECO:0000313" key="10">
    <source>
        <dbReference type="EMBL" id="WOC13273.1"/>
    </source>
</evidence>
<dbReference type="RefSeq" id="WP_420039105.1">
    <property type="nucleotide sequence ID" value="NZ_CP128986.1"/>
</dbReference>
<protein>
    <recommendedName>
        <fullName evidence="9">Acyltransferase 3 domain-containing protein</fullName>
    </recommendedName>
</protein>
<dbReference type="GO" id="GO:0016413">
    <property type="term" value="F:O-acetyltransferase activity"/>
    <property type="evidence" value="ECO:0007669"/>
    <property type="project" value="TreeGrafter"/>
</dbReference>
<evidence type="ECO:0000259" key="9">
    <source>
        <dbReference type="Pfam" id="PF01757"/>
    </source>
</evidence>
<dbReference type="PANTHER" id="PTHR40074:SF2">
    <property type="entry name" value="O-ACETYLTRANSFERASE WECH"/>
    <property type="match status" value="1"/>
</dbReference>
<feature type="transmembrane region" description="Helical" evidence="8">
    <location>
        <begin position="169"/>
        <end position="191"/>
    </location>
</feature>
<feature type="transmembrane region" description="Helical" evidence="8">
    <location>
        <begin position="267"/>
        <end position="286"/>
    </location>
</feature>
<evidence type="ECO:0000256" key="3">
    <source>
        <dbReference type="ARBA" id="ARBA00022475"/>
    </source>
</evidence>
<organism evidence="10">
    <name type="scientific">Gordonia sp. MP11Mi</name>
    <dbReference type="NCBI Taxonomy" id="3022769"/>
    <lineage>
        <taxon>Bacteria</taxon>
        <taxon>Bacillati</taxon>
        <taxon>Actinomycetota</taxon>
        <taxon>Actinomycetes</taxon>
        <taxon>Mycobacteriales</taxon>
        <taxon>Gordoniaceae</taxon>
        <taxon>Gordonia</taxon>
    </lineage>
</organism>
<evidence type="ECO:0000256" key="8">
    <source>
        <dbReference type="SAM" id="Phobius"/>
    </source>
</evidence>
<evidence type="ECO:0000256" key="5">
    <source>
        <dbReference type="ARBA" id="ARBA00022989"/>
    </source>
</evidence>
<evidence type="ECO:0000256" key="2">
    <source>
        <dbReference type="ARBA" id="ARBA00007400"/>
    </source>
</evidence>
<evidence type="ECO:0000256" key="4">
    <source>
        <dbReference type="ARBA" id="ARBA00022692"/>
    </source>
</evidence>
<feature type="compositionally biased region" description="Basic and acidic residues" evidence="7">
    <location>
        <begin position="1"/>
        <end position="13"/>
    </location>
</feature>
<feature type="transmembrane region" description="Helical" evidence="8">
    <location>
        <begin position="338"/>
        <end position="356"/>
    </location>
</feature>
<dbReference type="EMBL" id="CP128986">
    <property type="protein sequence ID" value="WOC13273.1"/>
    <property type="molecule type" value="Genomic_DNA"/>
</dbReference>
<reference evidence="10" key="1">
    <citation type="submission" date="2023-06" db="EMBL/GenBank/DDBJ databases">
        <title>Gordonia sp. nov. and Pseudochrobactrum sp. nov., two species isolated from the burying beetle Nicrophorus vespilloides.</title>
        <authorList>
            <person name="Poehlein A."/>
            <person name="Guzman J."/>
            <person name="Daniel R."/>
            <person name="Vilcinskas A."/>
        </authorList>
    </citation>
    <scope>NUCLEOTIDE SEQUENCE</scope>
    <source>
        <strain evidence="10">MP11Mi</strain>
    </source>
</reference>
<accession>A0AA97GX39</accession>
<keyword evidence="3" id="KW-1003">Cell membrane</keyword>
<keyword evidence="5 8" id="KW-1133">Transmembrane helix</keyword>
<name>A0AA97GX39_9ACTN</name>
<evidence type="ECO:0000256" key="7">
    <source>
        <dbReference type="SAM" id="MobiDB-lite"/>
    </source>
</evidence>
<feature type="transmembrane region" description="Helical" evidence="8">
    <location>
        <begin position="90"/>
        <end position="108"/>
    </location>
</feature>
<gene>
    <name evidence="10" type="ORF">MP11Mi_23740</name>
</gene>
<dbReference type="InterPro" id="IPR002656">
    <property type="entry name" value="Acyl_transf_3_dom"/>
</dbReference>
<proteinExistence type="inferred from homology"/>
<feature type="transmembrane region" description="Helical" evidence="8">
    <location>
        <begin position="376"/>
        <end position="399"/>
    </location>
</feature>
<feature type="transmembrane region" description="Helical" evidence="8">
    <location>
        <begin position="238"/>
        <end position="255"/>
    </location>
</feature>
<dbReference type="AlphaFoldDB" id="A0AA97GX39"/>
<dbReference type="GO" id="GO:0009246">
    <property type="term" value="P:enterobacterial common antigen biosynthetic process"/>
    <property type="evidence" value="ECO:0007669"/>
    <property type="project" value="TreeGrafter"/>
</dbReference>
<keyword evidence="4 8" id="KW-0812">Transmembrane</keyword>
<comment type="similarity">
    <text evidence="2">Belongs to the acyltransferase 3 family.</text>
</comment>
<evidence type="ECO:0000256" key="1">
    <source>
        <dbReference type="ARBA" id="ARBA00004651"/>
    </source>
</evidence>